<name>H3ZBK0_9ALTE</name>
<dbReference type="PATRIC" id="fig|1129374.4.peg.711"/>
<gene>
    <name evidence="7" type="ORF">AJE_03526</name>
</gene>
<proteinExistence type="inferred from homology"/>
<evidence type="ECO:0000256" key="4">
    <source>
        <dbReference type="ARBA" id="ARBA00022827"/>
    </source>
</evidence>
<dbReference type="SUPFAM" id="SSF54373">
    <property type="entry name" value="FAD-linked reductases, C-terminal domain"/>
    <property type="match status" value="1"/>
</dbReference>
<evidence type="ECO:0000259" key="6">
    <source>
        <dbReference type="Pfam" id="PF03275"/>
    </source>
</evidence>
<comment type="caution">
    <text evidence="7">The sequence shown here is derived from an EMBL/GenBank/DDBJ whole genome shotgun (WGS) entry which is preliminary data.</text>
</comment>
<dbReference type="EMBL" id="AHTH01000005">
    <property type="protein sequence ID" value="EHR42314.1"/>
    <property type="molecule type" value="Genomic_DNA"/>
</dbReference>
<dbReference type="Pfam" id="PF03275">
    <property type="entry name" value="GLF"/>
    <property type="match status" value="1"/>
</dbReference>
<evidence type="ECO:0000256" key="2">
    <source>
        <dbReference type="ARBA" id="ARBA00009321"/>
    </source>
</evidence>
<evidence type="ECO:0000256" key="5">
    <source>
        <dbReference type="ARBA" id="ARBA00023235"/>
    </source>
</evidence>
<keyword evidence="8" id="KW-1185">Reference proteome</keyword>
<comment type="cofactor">
    <cofactor evidence="1">
        <name>FAD</name>
        <dbReference type="ChEBI" id="CHEBI:57692"/>
    </cofactor>
</comment>
<dbReference type="PANTHER" id="PTHR21197">
    <property type="entry name" value="UDP-GALACTOPYRANOSE MUTASE"/>
    <property type="match status" value="1"/>
</dbReference>
<dbReference type="GO" id="GO:0050660">
    <property type="term" value="F:flavin adenine dinucleotide binding"/>
    <property type="evidence" value="ECO:0007669"/>
    <property type="project" value="TreeGrafter"/>
</dbReference>
<keyword evidence="4" id="KW-0274">FAD</keyword>
<dbReference type="eggNOG" id="COG0562">
    <property type="taxonomic scope" value="Bacteria"/>
</dbReference>
<dbReference type="InterPro" id="IPR015899">
    <property type="entry name" value="UDP-GalPyranose_mutase_C"/>
</dbReference>
<keyword evidence="3" id="KW-0285">Flavoprotein</keyword>
<protein>
    <submittedName>
        <fullName evidence="7">UDP-galactopyranose mutase</fullName>
    </submittedName>
</protein>
<keyword evidence="5" id="KW-0413">Isomerase</keyword>
<dbReference type="PANTHER" id="PTHR21197:SF0">
    <property type="entry name" value="UDP-GALACTOPYRANOSE MUTASE"/>
    <property type="match status" value="1"/>
</dbReference>
<dbReference type="Pfam" id="PF13450">
    <property type="entry name" value="NAD_binding_8"/>
    <property type="match status" value="1"/>
</dbReference>
<dbReference type="InterPro" id="IPR004379">
    <property type="entry name" value="UDP-GALP_mutase"/>
</dbReference>
<evidence type="ECO:0000256" key="3">
    <source>
        <dbReference type="ARBA" id="ARBA00022630"/>
    </source>
</evidence>
<dbReference type="GO" id="GO:0005829">
    <property type="term" value="C:cytosol"/>
    <property type="evidence" value="ECO:0007669"/>
    <property type="project" value="TreeGrafter"/>
</dbReference>
<comment type="similarity">
    <text evidence="2">Belongs to the UDP-galactopyranose/dTDP-fucopyranose mutase family.</text>
</comment>
<accession>H3ZBK0</accession>
<dbReference type="STRING" id="1129374.AJE_03526"/>
<evidence type="ECO:0000256" key="1">
    <source>
        <dbReference type="ARBA" id="ARBA00001974"/>
    </source>
</evidence>
<dbReference type="NCBIfam" id="TIGR00031">
    <property type="entry name" value="UDP-GALP_mutase"/>
    <property type="match status" value="1"/>
</dbReference>
<organism evidence="7 8">
    <name type="scientific">Alishewanella jeotgali KCTC 22429</name>
    <dbReference type="NCBI Taxonomy" id="1129374"/>
    <lineage>
        <taxon>Bacteria</taxon>
        <taxon>Pseudomonadati</taxon>
        <taxon>Pseudomonadota</taxon>
        <taxon>Gammaproteobacteria</taxon>
        <taxon>Alteromonadales</taxon>
        <taxon>Alteromonadaceae</taxon>
        <taxon>Alishewanella</taxon>
    </lineage>
</organism>
<dbReference type="GO" id="GO:0008767">
    <property type="term" value="F:UDP-galactopyranose mutase activity"/>
    <property type="evidence" value="ECO:0007669"/>
    <property type="project" value="InterPro"/>
</dbReference>
<reference evidence="7 8" key="1">
    <citation type="journal article" date="2012" name="J. Bacteriol.">
        <title>Genome Sequence of Extracellular-Protease-Producing Alishewanella jeotgali Isolated from Traditional Korean Fermented Seafood.</title>
        <authorList>
            <person name="Jung J."/>
            <person name="Chun J."/>
            <person name="Park W."/>
        </authorList>
    </citation>
    <scope>NUCLEOTIDE SEQUENCE [LARGE SCALE GENOMIC DNA]</scope>
    <source>
        <strain evidence="7 8">KCTC 22429</strain>
    </source>
</reference>
<dbReference type="Proteomes" id="UP000012046">
    <property type="component" value="Unassembled WGS sequence"/>
</dbReference>
<sequence length="368" mass="42772">MAERFASVLGWKVLVLEQRSHIAGNCFDQKNEQGITVHQYGPHLFHTSKPEVWEYLSRFTDWHPYQHKVLAEVAGKLIPLPFNLNSLHLVYPAEQAIALEAKLLALYGAGNKVSITKLRETDDPELAELADWIYYNIFVNYTMRQWGIKAEEIAPEVLARVPVVLSRDDRYFHDTFQAIPAEGYTVLISRLLAHQNIEVQLKQNALDRIKLENGQVWLDGKPFNGKLIYTGMLDQLFVYQFGELPYRSLQFVFRQLDCPYFQTATTVNYPNAPDFTRITEFKHILAEPSDSTTIVTEYPQDYDKNDPERNIPYYPVFTADNQQRFEKYKILSAQYPQLIPLGRLAEYKYFNMDDAVDNALIRFNTILK</sequence>
<evidence type="ECO:0000313" key="8">
    <source>
        <dbReference type="Proteomes" id="UP000012046"/>
    </source>
</evidence>
<dbReference type="AlphaFoldDB" id="H3ZBK0"/>
<evidence type="ECO:0000313" key="7">
    <source>
        <dbReference type="EMBL" id="EHR42314.1"/>
    </source>
</evidence>
<dbReference type="SUPFAM" id="SSF51971">
    <property type="entry name" value="Nucleotide-binding domain"/>
    <property type="match status" value="1"/>
</dbReference>
<dbReference type="Gene3D" id="3.40.50.720">
    <property type="entry name" value="NAD(P)-binding Rossmann-like Domain"/>
    <property type="match status" value="3"/>
</dbReference>
<feature type="domain" description="UDP-galactopyranose mutase C-terminal" evidence="6">
    <location>
        <begin position="137"/>
        <end position="349"/>
    </location>
</feature>